<protein>
    <submittedName>
        <fullName evidence="1">DUF4850 domain-containing protein</fullName>
    </submittedName>
</protein>
<gene>
    <name evidence="1" type="ORF">EAS64_24460</name>
</gene>
<evidence type="ECO:0000313" key="1">
    <source>
        <dbReference type="EMBL" id="TVZ03530.1"/>
    </source>
</evidence>
<dbReference type="OrthoDB" id="2099532at201174"/>
<dbReference type="Pfam" id="PF16142">
    <property type="entry name" value="DUF4850"/>
    <property type="match status" value="1"/>
</dbReference>
<evidence type="ECO:0000313" key="2">
    <source>
        <dbReference type="Proteomes" id="UP000460272"/>
    </source>
</evidence>
<dbReference type="AlphaFoldDB" id="A0A6P2BX88"/>
<reference evidence="1 2" key="1">
    <citation type="submission" date="2018-11" db="EMBL/GenBank/DDBJ databases">
        <title>Trebonia kvetii gen.nov., sp.nov., a novel acidophilic actinobacterium, and proposal of the new actinobacterial family Treboniaceae fam. nov.</title>
        <authorList>
            <person name="Rapoport D."/>
            <person name="Sagova-Mareckova M."/>
            <person name="Sedlacek I."/>
            <person name="Provaznik J."/>
            <person name="Kralova S."/>
            <person name="Pavlinic D."/>
            <person name="Benes V."/>
            <person name="Kopecky J."/>
        </authorList>
    </citation>
    <scope>NUCLEOTIDE SEQUENCE [LARGE SCALE GENOMIC DNA]</scope>
    <source>
        <strain evidence="1 2">15Tr583</strain>
    </source>
</reference>
<dbReference type="Proteomes" id="UP000460272">
    <property type="component" value="Unassembled WGS sequence"/>
</dbReference>
<name>A0A6P2BX88_9ACTN</name>
<comment type="caution">
    <text evidence="1">The sequence shown here is derived from an EMBL/GenBank/DDBJ whole genome shotgun (WGS) entry which is preliminary data.</text>
</comment>
<organism evidence="1 2">
    <name type="scientific">Trebonia kvetii</name>
    <dbReference type="NCBI Taxonomy" id="2480626"/>
    <lineage>
        <taxon>Bacteria</taxon>
        <taxon>Bacillati</taxon>
        <taxon>Actinomycetota</taxon>
        <taxon>Actinomycetes</taxon>
        <taxon>Streptosporangiales</taxon>
        <taxon>Treboniaceae</taxon>
        <taxon>Trebonia</taxon>
    </lineage>
</organism>
<dbReference type="EMBL" id="RPFW01000004">
    <property type="protein sequence ID" value="TVZ03530.1"/>
    <property type="molecule type" value="Genomic_DNA"/>
</dbReference>
<sequence length="628" mass="63694">MRIGGRTVVVCVAAFIVAAAGIVVAGWRASWPPALFGSSPAEPLGPHIQLTQVGARSVTPYRVGADEYVNSLAAWQTLSAAERVTLVEELHVAERRFTALGRSVFPSAGSIAVQAAISGPRSGPSRSAVLLAGRSNGAPGYVSEDFGATAFGARSFDYGKATYAGAAGMFFWTPCASVTSAQPGTSEVTICGGQATGVSVNMPAAGLTAVAVIVNGDGAALAAQPVIAAFTNHASRSAQVSVTGTAASVTATLRTDPISAVCSPASLLYSAPSPEKASAQLTDRSVITLTNCAGSLDALVAAGKVLKVISGVRTWLSFAHDAYDTVSNAREYVSSPALQACATGRMLSYIAEVLMPAGAPTCTPSTLPAWTGTLGAGQTVRFAVTPIIEEHFAGNGQGEAVMFSFVHLHVMACPSGGSCQAGTQLVTASLPVVACPTSLGINRPPVSLPRSRPVAVPRALAADLSLYADNQGVMELLGPKGWNCTAAIGADGSGGVTVYPRGAGPSSPAAITGSETGACFGCTLGQACALFPSAANALRSGVGEACLVHRPAAEMVMSIAAGIEGFEDPPGVKGDGRPSGGPYPANGVMTYHPNAQDGSWQETCTLPAREKDVCTAVLNTFVSWYGQR</sequence>
<dbReference type="InterPro" id="IPR032322">
    <property type="entry name" value="DUF4850"/>
</dbReference>
<keyword evidence="2" id="KW-1185">Reference proteome</keyword>
<proteinExistence type="predicted"/>
<accession>A0A6P2BX88</accession>